<dbReference type="PANTHER" id="PTHR23135">
    <property type="entry name" value="MUR LIGASE FAMILY MEMBER"/>
    <property type="match status" value="1"/>
</dbReference>
<comment type="pathway">
    <text evidence="7 8">Cell wall biogenesis; peptidoglycan biosynthesis.</text>
</comment>
<proteinExistence type="inferred from homology"/>
<gene>
    <name evidence="7" type="primary">murE</name>
    <name evidence="13" type="ORF">I2501_23500</name>
</gene>
<dbReference type="GO" id="GO:0005737">
    <property type="term" value="C:cytoplasm"/>
    <property type="evidence" value="ECO:0007669"/>
    <property type="project" value="UniProtKB-SubCell"/>
</dbReference>
<feature type="modified residue" description="N6-carboxylysine" evidence="7">
    <location>
        <position position="271"/>
    </location>
</feature>
<dbReference type="GO" id="GO:0009252">
    <property type="term" value="P:peptidoglycan biosynthetic process"/>
    <property type="evidence" value="ECO:0007669"/>
    <property type="project" value="UniProtKB-UniRule"/>
</dbReference>
<dbReference type="Pfam" id="PF01225">
    <property type="entry name" value="Mur_ligase"/>
    <property type="match status" value="1"/>
</dbReference>
<evidence type="ECO:0000256" key="8">
    <source>
        <dbReference type="RuleBase" id="RU004135"/>
    </source>
</evidence>
<feature type="binding site" evidence="7">
    <location>
        <begin position="162"/>
        <end position="168"/>
    </location>
    <ligand>
        <name>ATP</name>
        <dbReference type="ChEBI" id="CHEBI:30616"/>
    </ligand>
</feature>
<dbReference type="NCBIfam" id="TIGR01085">
    <property type="entry name" value="murE"/>
    <property type="match status" value="1"/>
</dbReference>
<dbReference type="GO" id="GO:0071555">
    <property type="term" value="P:cell wall organization"/>
    <property type="evidence" value="ECO:0007669"/>
    <property type="project" value="UniProtKB-KW"/>
</dbReference>
<dbReference type="InterPro" id="IPR004101">
    <property type="entry name" value="Mur_ligase_C"/>
</dbReference>
<keyword evidence="2 7" id="KW-0132">Cell division</keyword>
<feature type="binding site" evidence="7">
    <location>
        <position position="79"/>
    </location>
    <ligand>
        <name>UDP-N-acetyl-alpha-D-muramoyl-L-alanyl-D-glutamate</name>
        <dbReference type="ChEBI" id="CHEBI:83900"/>
    </ligand>
</feature>
<evidence type="ECO:0000256" key="7">
    <source>
        <dbReference type="HAMAP-Rule" id="MF_00208"/>
    </source>
</evidence>
<feature type="binding site" evidence="7">
    <location>
        <begin position="457"/>
        <end position="460"/>
    </location>
    <ligand>
        <name>meso-2,6-diaminopimelate</name>
        <dbReference type="ChEBI" id="CHEBI:57791"/>
    </ligand>
</feature>
<evidence type="ECO:0000313" key="14">
    <source>
        <dbReference type="Proteomes" id="UP000657385"/>
    </source>
</evidence>
<keyword evidence="7" id="KW-0460">Magnesium</keyword>
<evidence type="ECO:0000256" key="1">
    <source>
        <dbReference type="ARBA" id="ARBA00005898"/>
    </source>
</evidence>
<dbReference type="InterPro" id="IPR005761">
    <property type="entry name" value="UDP-N-AcMur-Glu-dNH2Pim_ligase"/>
</dbReference>
<dbReference type="HAMAP" id="MF_00208">
    <property type="entry name" value="MurE"/>
    <property type="match status" value="1"/>
</dbReference>
<feature type="binding site" evidence="7">
    <location>
        <position position="517"/>
    </location>
    <ligand>
        <name>meso-2,6-diaminopimelate</name>
        <dbReference type="ChEBI" id="CHEBI:57791"/>
    </ligand>
</feature>
<evidence type="ECO:0000259" key="12">
    <source>
        <dbReference type="Pfam" id="PF08245"/>
    </source>
</evidence>
<organism evidence="13 14">
    <name type="scientific">Streptacidiphilus fuscans</name>
    <dbReference type="NCBI Taxonomy" id="2789292"/>
    <lineage>
        <taxon>Bacteria</taxon>
        <taxon>Bacillati</taxon>
        <taxon>Actinomycetota</taxon>
        <taxon>Actinomycetes</taxon>
        <taxon>Kitasatosporales</taxon>
        <taxon>Streptomycetaceae</taxon>
        <taxon>Streptacidiphilus</taxon>
    </lineage>
</organism>
<dbReference type="Pfam" id="PF08245">
    <property type="entry name" value="Mur_ligase_M"/>
    <property type="match status" value="1"/>
</dbReference>
<evidence type="ECO:0000259" key="10">
    <source>
        <dbReference type="Pfam" id="PF01225"/>
    </source>
</evidence>
<keyword evidence="7 13" id="KW-0436">Ligase</keyword>
<keyword evidence="5 7" id="KW-0131">Cell cycle</keyword>
<name>A0A931B7P1_9ACTN</name>
<dbReference type="AlphaFoldDB" id="A0A931B7P1"/>
<accession>A0A931B7P1</accession>
<feature type="region of interest" description="Disordered" evidence="9">
    <location>
        <begin position="1"/>
        <end position="42"/>
    </location>
</feature>
<feature type="domain" description="Mur ligase N-terminal catalytic" evidence="10">
    <location>
        <begin position="72"/>
        <end position="147"/>
    </location>
</feature>
<comment type="similarity">
    <text evidence="1 7">Belongs to the MurCDEF family. MurE subfamily.</text>
</comment>
<feature type="binding site" evidence="7">
    <location>
        <position position="513"/>
    </location>
    <ligand>
        <name>meso-2,6-diaminopimelate</name>
        <dbReference type="ChEBI" id="CHEBI:57791"/>
    </ligand>
</feature>
<dbReference type="GO" id="GO:0008765">
    <property type="term" value="F:UDP-N-acetylmuramoylalanyl-D-glutamate-2,6-diaminopimelate ligase activity"/>
    <property type="evidence" value="ECO:0007669"/>
    <property type="project" value="UniProtKB-UniRule"/>
</dbReference>
<dbReference type="SUPFAM" id="SSF53623">
    <property type="entry name" value="MurD-like peptide ligases, catalytic domain"/>
    <property type="match status" value="1"/>
</dbReference>
<dbReference type="GO" id="GO:0005524">
    <property type="term" value="F:ATP binding"/>
    <property type="evidence" value="ECO:0007669"/>
    <property type="project" value="UniProtKB-UniRule"/>
</dbReference>
<feature type="short sequence motif" description="Meso-diaminopimelate recognition motif" evidence="7">
    <location>
        <begin position="457"/>
        <end position="460"/>
    </location>
</feature>
<comment type="PTM">
    <text evidence="7">Carboxylation is probably crucial for Mg(2+) binding and, consequently, for the gamma-phosphate positioning of ATP.</text>
</comment>
<evidence type="ECO:0000313" key="13">
    <source>
        <dbReference type="EMBL" id="MBF9070987.1"/>
    </source>
</evidence>
<dbReference type="Pfam" id="PF02875">
    <property type="entry name" value="Mur_ligase_C"/>
    <property type="match status" value="1"/>
</dbReference>
<sequence>MNGTDSGMDMRTSSRLGPESTGTGNLTAVPTRDQSPLRPRNTTGLTLAQVGALLGLDDTDRALADGAAAVAVTGITHDSRAVRPGDIYAALPGANAHGADFAAQAAAAGAVAVLTDEDGAERAADCGVTLLVVPQPRARVGELAAAIYGNAAEQLLSIGVTGTSGKTTTAYLIEGALRGAGRTPGLLGTVEMRVGDQRIKSERTTPEATDLHAVFAMMREAGADSVAMEVSSHALVFGRVDGVVYDVAVFNNLTPEHLDFHPDMDDYYRAKAQLFTARRSRVGVVNIDDRWGRRLAAEAEVPVVTYSAEGEPSADWRAEQVQLGHAGSHFRVVGPDGQSADASSPLPGPFNVANALAAIAAAVTAGLPLAAAVAGVASVPGVPGRMEQVDAGQPYLAVVDYAHKPDALEGALRSLREVTKGQVLVVVGCGGDRDPFKRGPMGAIAARYADTAVLTSDNPRTEDPLAILHAMLAGAVEVPEAERGAVLVEPDRAQAIAAAVARAHAGDSILVAGKGHEVGQYAKGEVRPFDDRIVLRDAITEAGAGAGTVHTPAGVLPGTRDIEE</sequence>
<dbReference type="SUPFAM" id="SSF63418">
    <property type="entry name" value="MurE/MurF N-terminal domain"/>
    <property type="match status" value="1"/>
</dbReference>
<keyword evidence="3 7" id="KW-0133">Cell shape</keyword>
<dbReference type="InterPro" id="IPR000713">
    <property type="entry name" value="Mur_ligase_N"/>
</dbReference>
<feature type="binding site" evidence="7">
    <location>
        <position position="231"/>
    </location>
    <ligand>
        <name>UDP-N-acetyl-alpha-D-muramoyl-L-alanyl-D-glutamate</name>
        <dbReference type="ChEBI" id="CHEBI:83900"/>
    </ligand>
</feature>
<feature type="binding site" evidence="7">
    <location>
        <position position="239"/>
    </location>
    <ligand>
        <name>UDP-N-acetyl-alpha-D-muramoyl-L-alanyl-D-glutamate</name>
        <dbReference type="ChEBI" id="CHEBI:83900"/>
    </ligand>
</feature>
<keyword evidence="4 7" id="KW-0573">Peptidoglycan synthesis</keyword>
<evidence type="ECO:0000256" key="3">
    <source>
        <dbReference type="ARBA" id="ARBA00022960"/>
    </source>
</evidence>
<dbReference type="GO" id="GO:0051301">
    <property type="term" value="P:cell division"/>
    <property type="evidence" value="ECO:0007669"/>
    <property type="project" value="UniProtKB-KW"/>
</dbReference>
<reference evidence="13" key="1">
    <citation type="submission" date="2020-11" db="EMBL/GenBank/DDBJ databases">
        <title>Isolation and identification of active actinomycetes.</title>
        <authorList>
            <person name="Yu B."/>
        </authorList>
    </citation>
    <scope>NUCLEOTIDE SEQUENCE</scope>
    <source>
        <strain evidence="13">NEAU-YB345</strain>
    </source>
</reference>
<dbReference type="GO" id="GO:0008360">
    <property type="term" value="P:regulation of cell shape"/>
    <property type="evidence" value="ECO:0007669"/>
    <property type="project" value="UniProtKB-KW"/>
</dbReference>
<dbReference type="InterPro" id="IPR036565">
    <property type="entry name" value="Mur-like_cat_sf"/>
</dbReference>
<comment type="cofactor">
    <cofactor evidence="7">
        <name>Mg(2+)</name>
        <dbReference type="ChEBI" id="CHEBI:18420"/>
    </cofactor>
</comment>
<dbReference type="Gene3D" id="3.40.1390.10">
    <property type="entry name" value="MurE/MurF, N-terminal domain"/>
    <property type="match status" value="1"/>
</dbReference>
<comment type="caution">
    <text evidence="7">Lacks conserved residue(s) required for the propagation of feature annotation.</text>
</comment>
<keyword evidence="6 7" id="KW-0961">Cell wall biogenesis/degradation</keyword>
<comment type="subcellular location">
    <subcellularLocation>
        <location evidence="7 8">Cytoplasm</location>
    </subcellularLocation>
</comment>
<evidence type="ECO:0000256" key="6">
    <source>
        <dbReference type="ARBA" id="ARBA00023316"/>
    </source>
</evidence>
<evidence type="ECO:0000256" key="5">
    <source>
        <dbReference type="ARBA" id="ARBA00023306"/>
    </source>
</evidence>
<evidence type="ECO:0000256" key="2">
    <source>
        <dbReference type="ARBA" id="ARBA00022618"/>
    </source>
</evidence>
<feature type="domain" description="Mur ligase central" evidence="12">
    <location>
        <begin position="160"/>
        <end position="362"/>
    </location>
</feature>
<feature type="binding site" evidence="7">
    <location>
        <position position="433"/>
    </location>
    <ligand>
        <name>meso-2,6-diaminopimelate</name>
        <dbReference type="ChEBI" id="CHEBI:57791"/>
    </ligand>
</feature>
<keyword evidence="7" id="KW-0547">Nucleotide-binding</keyword>
<dbReference type="NCBIfam" id="NF001124">
    <property type="entry name" value="PRK00139.1-2"/>
    <property type="match status" value="1"/>
</dbReference>
<keyword evidence="14" id="KW-1185">Reference proteome</keyword>
<comment type="function">
    <text evidence="7">Catalyzes the addition of meso-diaminopimelic acid to the nucleotide precursor UDP-N-acetylmuramoyl-L-alanyl-D-glutamate (UMAG) in the biosynthesis of bacterial cell-wall peptidoglycan.</text>
</comment>
<dbReference type="EMBL" id="JADPRT010000010">
    <property type="protein sequence ID" value="MBF9070987.1"/>
    <property type="molecule type" value="Genomic_DNA"/>
</dbReference>
<comment type="catalytic activity">
    <reaction evidence="7">
        <text>UDP-N-acetyl-alpha-D-muramoyl-L-alanyl-D-glutamate + meso-2,6-diaminopimelate + ATP = UDP-N-acetyl-alpha-D-muramoyl-L-alanyl-gamma-D-glutamyl-meso-2,6-diaminopimelate + ADP + phosphate + H(+)</text>
        <dbReference type="Rhea" id="RHEA:23676"/>
        <dbReference type="ChEBI" id="CHEBI:15378"/>
        <dbReference type="ChEBI" id="CHEBI:30616"/>
        <dbReference type="ChEBI" id="CHEBI:43474"/>
        <dbReference type="ChEBI" id="CHEBI:57791"/>
        <dbReference type="ChEBI" id="CHEBI:83900"/>
        <dbReference type="ChEBI" id="CHEBI:83905"/>
        <dbReference type="ChEBI" id="CHEBI:456216"/>
        <dbReference type="EC" id="6.3.2.13"/>
    </reaction>
</comment>
<dbReference type="Gene3D" id="3.40.1190.10">
    <property type="entry name" value="Mur-like, catalytic domain"/>
    <property type="match status" value="1"/>
</dbReference>
<evidence type="ECO:0000256" key="4">
    <source>
        <dbReference type="ARBA" id="ARBA00022984"/>
    </source>
</evidence>
<dbReference type="SUPFAM" id="SSF53244">
    <property type="entry name" value="MurD-like peptide ligases, peptide-binding domain"/>
    <property type="match status" value="1"/>
</dbReference>
<dbReference type="PANTHER" id="PTHR23135:SF4">
    <property type="entry name" value="UDP-N-ACETYLMURAMOYL-L-ALANYL-D-GLUTAMATE--2,6-DIAMINOPIMELATE LIGASE MURE HOMOLOG, CHLOROPLASTIC"/>
    <property type="match status" value="1"/>
</dbReference>
<dbReference type="InterPro" id="IPR036615">
    <property type="entry name" value="Mur_ligase_C_dom_sf"/>
</dbReference>
<dbReference type="GO" id="GO:0000287">
    <property type="term" value="F:magnesium ion binding"/>
    <property type="evidence" value="ECO:0007669"/>
    <property type="project" value="UniProtKB-UniRule"/>
</dbReference>
<comment type="caution">
    <text evidence="13">The sequence shown here is derived from an EMBL/GenBank/DDBJ whole genome shotgun (WGS) entry which is preliminary data.</text>
</comment>
<dbReference type="Gene3D" id="3.90.190.20">
    <property type="entry name" value="Mur ligase, C-terminal domain"/>
    <property type="match status" value="1"/>
</dbReference>
<feature type="binding site" evidence="7">
    <location>
        <begin position="204"/>
        <end position="205"/>
    </location>
    <ligand>
        <name>UDP-N-acetyl-alpha-D-muramoyl-L-alanyl-D-glutamate</name>
        <dbReference type="ChEBI" id="CHEBI:83900"/>
    </ligand>
</feature>
<evidence type="ECO:0000259" key="11">
    <source>
        <dbReference type="Pfam" id="PF02875"/>
    </source>
</evidence>
<protein>
    <recommendedName>
        <fullName evidence="7">UDP-N-acetylmuramoyl-L-alanyl-D-glutamate--2,6-diaminopimelate ligase</fullName>
        <ecNumber evidence="7">6.3.2.13</ecNumber>
    </recommendedName>
    <alternativeName>
        <fullName evidence="7">Meso-A2pm-adding enzyme</fullName>
    </alternativeName>
    <alternativeName>
        <fullName evidence="7">Meso-diaminopimelate-adding enzyme</fullName>
    </alternativeName>
    <alternativeName>
        <fullName evidence="7">UDP-MurNAc-L-Ala-D-Glu:meso-diaminopimelate ligase</fullName>
    </alternativeName>
    <alternativeName>
        <fullName evidence="7">UDP-MurNAc-tripeptide synthetase</fullName>
    </alternativeName>
    <alternativeName>
        <fullName evidence="7">UDP-N-acetylmuramyl-tripeptide synthetase</fullName>
    </alternativeName>
</protein>
<dbReference type="EC" id="6.3.2.13" evidence="7"/>
<evidence type="ECO:0000256" key="9">
    <source>
        <dbReference type="SAM" id="MobiDB-lite"/>
    </source>
</evidence>
<keyword evidence="7" id="KW-0963">Cytoplasm</keyword>
<dbReference type="InterPro" id="IPR013221">
    <property type="entry name" value="Mur_ligase_cen"/>
</dbReference>
<dbReference type="InterPro" id="IPR035911">
    <property type="entry name" value="MurE/MurF_N"/>
</dbReference>
<feature type="domain" description="Mur ligase C-terminal" evidence="11">
    <location>
        <begin position="384"/>
        <end position="515"/>
    </location>
</feature>
<keyword evidence="7" id="KW-0067">ATP-binding</keyword>
<dbReference type="Proteomes" id="UP000657385">
    <property type="component" value="Unassembled WGS sequence"/>
</dbReference>
<dbReference type="NCBIfam" id="NF001126">
    <property type="entry name" value="PRK00139.1-4"/>
    <property type="match status" value="1"/>
</dbReference>